<feature type="region of interest" description="Disordered" evidence="11">
    <location>
        <begin position="125"/>
        <end position="172"/>
    </location>
</feature>
<sequence>MSSVVDVDRTCVHIIRAMLQRCRYQVTTCSRAMDALDILRANKGKFDLVLSDVHMPDMNGFRLLEHIGLEMDLPVIMMSSEDEYDLVLMGVKHGACDYLIKPVRIDALKNIWQHVVRKQRNESKLKEVEYSGGSEDNDHHNKSFDENTSTAIKRKREEEEEEKTEEREHMSTTKKQRVVWTCELHQQFVAAVEQLGVEKAVPKKILELMNNPTLTRENVASHLQKYRLYLKRLKATQQQESGEAFFSNVPNSPLNQLPPQALMNLGQRRPINICFDQRGFFSPNPSFASSSNLSPMMMQQVNNNQILQTYGNLGFQATQGFASLPTNSFVKHSRQFSHDSMISNGISDHVLLRTGPTMNRGQSFHGNYMNMQQYAAVPQALYNVQGSIAPHASTGMIQESMTEAQGDFEVATDIVNQDMISGNVGYGSIVSQDFNANLKEGAARSMRTFTKEIHIRAAYEEDGLLFDDDGLPDLISLWENKPGTDVLEPEVTY</sequence>
<dbReference type="FunFam" id="1.10.10.60:FF:000007">
    <property type="entry name" value="Two-component response regulator"/>
    <property type="match status" value="1"/>
</dbReference>
<comment type="subcellular location">
    <subcellularLocation>
        <location evidence="1 9">Nucleus</location>
    </subcellularLocation>
</comment>
<evidence type="ECO:0000256" key="2">
    <source>
        <dbReference type="ARBA" id="ARBA00022553"/>
    </source>
</evidence>
<keyword evidence="4 9" id="KW-0805">Transcription regulation</keyword>
<evidence type="ECO:0000256" key="8">
    <source>
        <dbReference type="ARBA" id="ARBA00023242"/>
    </source>
</evidence>
<dbReference type="InterPro" id="IPR017930">
    <property type="entry name" value="Myb_dom"/>
</dbReference>
<evidence type="ECO:0000256" key="4">
    <source>
        <dbReference type="ARBA" id="ARBA00023015"/>
    </source>
</evidence>
<proteinExistence type="predicted"/>
<dbReference type="SMART" id="SM00448">
    <property type="entry name" value="REC"/>
    <property type="match status" value="1"/>
</dbReference>
<feature type="compositionally biased region" description="Basic and acidic residues" evidence="11">
    <location>
        <begin position="136"/>
        <end position="145"/>
    </location>
</feature>
<name>A0A5P1EU28_ASPOF</name>
<dbReference type="SUPFAM" id="SSF52172">
    <property type="entry name" value="CheY-like"/>
    <property type="match status" value="1"/>
</dbReference>
<dbReference type="GO" id="GO:0009736">
    <property type="term" value="P:cytokinin-activated signaling pathway"/>
    <property type="evidence" value="ECO:0007669"/>
    <property type="project" value="InterPro"/>
</dbReference>
<keyword evidence="8 9" id="KW-0539">Nucleus</keyword>
<keyword evidence="15" id="KW-1185">Reference proteome</keyword>
<feature type="domain" description="Response regulatory" evidence="12">
    <location>
        <begin position="1"/>
        <end position="116"/>
    </location>
</feature>
<evidence type="ECO:0000313" key="15">
    <source>
        <dbReference type="Proteomes" id="UP000243459"/>
    </source>
</evidence>
<dbReference type="OrthoDB" id="60033at2759"/>
<keyword evidence="6 9" id="KW-0010">Activator</keyword>
<dbReference type="Proteomes" id="UP000243459">
    <property type="component" value="Chromosome 5"/>
</dbReference>
<evidence type="ECO:0000313" key="14">
    <source>
        <dbReference type="EMBL" id="ONK67570.1"/>
    </source>
</evidence>
<keyword evidence="3 9" id="KW-0902">Two-component regulatory system</keyword>
<evidence type="ECO:0000256" key="10">
    <source>
        <dbReference type="PROSITE-ProRule" id="PRU00169"/>
    </source>
</evidence>
<dbReference type="InterPro" id="IPR001005">
    <property type="entry name" value="SANT/Myb"/>
</dbReference>
<dbReference type="Gene3D" id="1.10.10.60">
    <property type="entry name" value="Homeodomain-like"/>
    <property type="match status" value="1"/>
</dbReference>
<protein>
    <recommendedName>
        <fullName evidence="9">Two-component response regulator</fullName>
    </recommendedName>
</protein>
<dbReference type="GO" id="GO:0003700">
    <property type="term" value="F:DNA-binding transcription factor activity"/>
    <property type="evidence" value="ECO:0007669"/>
    <property type="project" value="UniProtKB-UniRule"/>
</dbReference>
<dbReference type="InterPro" id="IPR017053">
    <property type="entry name" value="Response_reg_B-typ_pln"/>
</dbReference>
<reference evidence="15" key="1">
    <citation type="journal article" date="2017" name="Nat. Commun.">
        <title>The asparagus genome sheds light on the origin and evolution of a young Y chromosome.</title>
        <authorList>
            <person name="Harkess A."/>
            <person name="Zhou J."/>
            <person name="Xu C."/>
            <person name="Bowers J.E."/>
            <person name="Van der Hulst R."/>
            <person name="Ayyampalayam S."/>
            <person name="Mercati F."/>
            <person name="Riccardi P."/>
            <person name="McKain M.R."/>
            <person name="Kakrana A."/>
            <person name="Tang H."/>
            <person name="Ray J."/>
            <person name="Groenendijk J."/>
            <person name="Arikit S."/>
            <person name="Mathioni S.M."/>
            <person name="Nakano M."/>
            <person name="Shan H."/>
            <person name="Telgmann-Rauber A."/>
            <person name="Kanno A."/>
            <person name="Yue Z."/>
            <person name="Chen H."/>
            <person name="Li W."/>
            <person name="Chen Y."/>
            <person name="Xu X."/>
            <person name="Zhang Y."/>
            <person name="Luo S."/>
            <person name="Chen H."/>
            <person name="Gao J."/>
            <person name="Mao Z."/>
            <person name="Pires J.C."/>
            <person name="Luo M."/>
            <person name="Kudrna D."/>
            <person name="Wing R.A."/>
            <person name="Meyers B.C."/>
            <person name="Yi K."/>
            <person name="Kong H."/>
            <person name="Lavrijsen P."/>
            <person name="Sunseri F."/>
            <person name="Falavigna A."/>
            <person name="Ye Y."/>
            <person name="Leebens-Mack J.H."/>
            <person name="Chen G."/>
        </authorList>
    </citation>
    <scope>NUCLEOTIDE SEQUENCE [LARGE SCALE GENOMIC DNA]</scope>
    <source>
        <strain evidence="15">cv. DH0086</strain>
    </source>
</reference>
<evidence type="ECO:0000259" key="13">
    <source>
        <dbReference type="PROSITE" id="PS51294"/>
    </source>
</evidence>
<dbReference type="InterPro" id="IPR001789">
    <property type="entry name" value="Sig_transdc_resp-reg_receiver"/>
</dbReference>
<evidence type="ECO:0000256" key="5">
    <source>
        <dbReference type="ARBA" id="ARBA00023125"/>
    </source>
</evidence>
<organism evidence="14 15">
    <name type="scientific">Asparagus officinalis</name>
    <name type="common">Garden asparagus</name>
    <dbReference type="NCBI Taxonomy" id="4686"/>
    <lineage>
        <taxon>Eukaryota</taxon>
        <taxon>Viridiplantae</taxon>
        <taxon>Streptophyta</taxon>
        <taxon>Embryophyta</taxon>
        <taxon>Tracheophyta</taxon>
        <taxon>Spermatophyta</taxon>
        <taxon>Magnoliopsida</taxon>
        <taxon>Liliopsida</taxon>
        <taxon>Asparagales</taxon>
        <taxon>Asparagaceae</taxon>
        <taxon>Asparagoideae</taxon>
        <taxon>Asparagus</taxon>
    </lineage>
</organism>
<dbReference type="GO" id="GO:0005634">
    <property type="term" value="C:nucleus"/>
    <property type="evidence" value="ECO:0007669"/>
    <property type="project" value="UniProtKB-SubCell"/>
</dbReference>
<dbReference type="GO" id="GO:0003677">
    <property type="term" value="F:DNA binding"/>
    <property type="evidence" value="ECO:0007669"/>
    <property type="project" value="UniProtKB-KW"/>
</dbReference>
<evidence type="ECO:0000256" key="6">
    <source>
        <dbReference type="ARBA" id="ARBA00023159"/>
    </source>
</evidence>
<dbReference type="AlphaFoldDB" id="A0A5P1EU28"/>
<keyword evidence="2 10" id="KW-0597">Phosphoprotein</keyword>
<keyword evidence="7 9" id="KW-0804">Transcription</keyword>
<dbReference type="PANTHER" id="PTHR43874:SF67">
    <property type="entry name" value="TWO-COMPONENT RESPONSE REGULATOR ARR2"/>
    <property type="match status" value="1"/>
</dbReference>
<dbReference type="NCBIfam" id="TIGR01557">
    <property type="entry name" value="myb_SHAQKYF"/>
    <property type="match status" value="1"/>
</dbReference>
<dbReference type="InterPro" id="IPR011006">
    <property type="entry name" value="CheY-like_superfamily"/>
</dbReference>
<gene>
    <name evidence="14" type="ORF">A4U43_C05F1410</name>
</gene>
<dbReference type="InterPro" id="IPR045279">
    <property type="entry name" value="ARR-like"/>
</dbReference>
<comment type="function">
    <text evidence="9">Transcriptional activator that binds specific DNA sequence.</text>
</comment>
<evidence type="ECO:0000256" key="9">
    <source>
        <dbReference type="PIRNR" id="PIRNR036392"/>
    </source>
</evidence>
<dbReference type="PROSITE" id="PS50110">
    <property type="entry name" value="RESPONSE_REGULATORY"/>
    <property type="match status" value="1"/>
</dbReference>
<dbReference type="Gene3D" id="3.40.50.2300">
    <property type="match status" value="1"/>
</dbReference>
<accession>A0A5P1EU28</accession>
<evidence type="ECO:0000256" key="11">
    <source>
        <dbReference type="SAM" id="MobiDB-lite"/>
    </source>
</evidence>
<evidence type="ECO:0000259" key="12">
    <source>
        <dbReference type="PROSITE" id="PS50110"/>
    </source>
</evidence>
<dbReference type="CDD" id="cd17584">
    <property type="entry name" value="REC_typeB_ARR-like"/>
    <property type="match status" value="1"/>
</dbReference>
<dbReference type="Pfam" id="PF00249">
    <property type="entry name" value="Myb_DNA-binding"/>
    <property type="match status" value="1"/>
</dbReference>
<dbReference type="PIRSF" id="PIRSF036392">
    <property type="entry name" value="RR_ARR_type-B"/>
    <property type="match status" value="1"/>
</dbReference>
<dbReference type="InterPro" id="IPR006447">
    <property type="entry name" value="Myb_dom_plants"/>
</dbReference>
<feature type="domain" description="HTH myb-type" evidence="13">
    <location>
        <begin position="172"/>
        <end position="231"/>
    </location>
</feature>
<dbReference type="Gramene" id="ONK67570">
    <property type="protein sequence ID" value="ONK67570"/>
    <property type="gene ID" value="A4U43_C05F1410"/>
</dbReference>
<evidence type="ECO:0000256" key="3">
    <source>
        <dbReference type="ARBA" id="ARBA00023012"/>
    </source>
</evidence>
<dbReference type="GO" id="GO:0000160">
    <property type="term" value="P:phosphorelay signal transduction system"/>
    <property type="evidence" value="ECO:0007669"/>
    <property type="project" value="UniProtKB-KW"/>
</dbReference>
<feature type="modified residue" description="4-aspartylphosphate" evidence="10">
    <location>
        <position position="52"/>
    </location>
</feature>
<dbReference type="InterPro" id="IPR009057">
    <property type="entry name" value="Homeodomain-like_sf"/>
</dbReference>
<evidence type="ECO:0000256" key="7">
    <source>
        <dbReference type="ARBA" id="ARBA00023163"/>
    </source>
</evidence>
<keyword evidence="5 9" id="KW-0238">DNA-binding</keyword>
<dbReference type="Pfam" id="PF00072">
    <property type="entry name" value="Response_reg"/>
    <property type="match status" value="1"/>
</dbReference>
<dbReference type="SUPFAM" id="SSF46689">
    <property type="entry name" value="Homeodomain-like"/>
    <property type="match status" value="1"/>
</dbReference>
<dbReference type="PROSITE" id="PS51294">
    <property type="entry name" value="HTH_MYB"/>
    <property type="match status" value="1"/>
</dbReference>
<dbReference type="EMBL" id="CM007385">
    <property type="protein sequence ID" value="ONK67570.1"/>
    <property type="molecule type" value="Genomic_DNA"/>
</dbReference>
<dbReference type="PANTHER" id="PTHR43874">
    <property type="entry name" value="TWO-COMPONENT RESPONSE REGULATOR"/>
    <property type="match status" value="1"/>
</dbReference>
<evidence type="ECO:0000256" key="1">
    <source>
        <dbReference type="ARBA" id="ARBA00004123"/>
    </source>
</evidence>